<protein>
    <recommendedName>
        <fullName evidence="1">HAT C-terminal dimerisation domain-containing protein</fullName>
    </recommendedName>
</protein>
<dbReference type="Proteomes" id="UP001159428">
    <property type="component" value="Unassembled WGS sequence"/>
</dbReference>
<comment type="caution">
    <text evidence="2">The sequence shown here is derived from an EMBL/GenBank/DDBJ whole genome shotgun (WGS) entry which is preliminary data.</text>
</comment>
<dbReference type="EMBL" id="CALNXJ010000018">
    <property type="protein sequence ID" value="CAH3121597.1"/>
    <property type="molecule type" value="Genomic_DNA"/>
</dbReference>
<feature type="domain" description="HAT C-terminal dimerisation" evidence="1">
    <location>
        <begin position="30"/>
        <end position="69"/>
    </location>
</feature>
<dbReference type="Pfam" id="PF05699">
    <property type="entry name" value="Dimer_Tnp_hAT"/>
    <property type="match status" value="1"/>
</dbReference>
<keyword evidence="3" id="KW-1185">Reference proteome</keyword>
<dbReference type="GO" id="GO:0046983">
    <property type="term" value="F:protein dimerization activity"/>
    <property type="evidence" value="ECO:0007669"/>
    <property type="project" value="InterPro"/>
</dbReference>
<dbReference type="InterPro" id="IPR008906">
    <property type="entry name" value="HATC_C_dom"/>
</dbReference>
<evidence type="ECO:0000313" key="2">
    <source>
        <dbReference type="EMBL" id="CAH3121597.1"/>
    </source>
</evidence>
<accession>A0AAU9WQ67</accession>
<proteinExistence type="predicted"/>
<name>A0AAU9WQ67_9CNID</name>
<gene>
    <name evidence="2" type="ORF">PMEA_00008733</name>
</gene>
<evidence type="ECO:0000313" key="3">
    <source>
        <dbReference type="Proteomes" id="UP001159428"/>
    </source>
</evidence>
<dbReference type="AlphaFoldDB" id="A0AAU9WQ67"/>
<reference evidence="2 3" key="1">
    <citation type="submission" date="2022-05" db="EMBL/GenBank/DDBJ databases">
        <authorList>
            <consortium name="Genoscope - CEA"/>
            <person name="William W."/>
        </authorList>
    </citation>
    <scope>NUCLEOTIDE SEQUENCE [LARGE SCALE GENOMIC DNA]</scope>
</reference>
<organism evidence="2 3">
    <name type="scientific">Pocillopora meandrina</name>
    <dbReference type="NCBI Taxonomy" id="46732"/>
    <lineage>
        <taxon>Eukaryota</taxon>
        <taxon>Metazoa</taxon>
        <taxon>Cnidaria</taxon>
        <taxon>Anthozoa</taxon>
        <taxon>Hexacorallia</taxon>
        <taxon>Scleractinia</taxon>
        <taxon>Astrocoeniina</taxon>
        <taxon>Pocilloporidae</taxon>
        <taxon>Pocillopora</taxon>
    </lineage>
</organism>
<sequence length="101" mass="11226">MSSRFSEDNRAGAEIFSLLPGNLIECVKYADEDMYPNIRVLLIIGCTLPVSSAEAERSFSGLRRINHISETGCLMSGYQDLHSCTYIMTLTLMLTKSVQSL</sequence>
<evidence type="ECO:0000259" key="1">
    <source>
        <dbReference type="Pfam" id="PF05699"/>
    </source>
</evidence>